<dbReference type="PANTHER" id="PTHR37171:SF1">
    <property type="entry name" value="SERINE_THREONINE-PROTEIN KINASE YRZF-RELATED"/>
    <property type="match status" value="1"/>
</dbReference>
<name>A0A1I4T2B5_9GAMM</name>
<dbReference type="InterPro" id="IPR052396">
    <property type="entry name" value="Meiotic_Drive_Suppr_Kinase"/>
</dbReference>
<keyword evidence="1" id="KW-0418">Kinase</keyword>
<dbReference type="RefSeq" id="WP_177197276.1">
    <property type="nucleotide sequence ID" value="NZ_FOUI01000012.1"/>
</dbReference>
<gene>
    <name evidence="1" type="ORF">SAMN05216217_11281</name>
</gene>
<keyword evidence="1" id="KW-0808">Transferase</keyword>
<dbReference type="STRING" id="1720063.SAMN05216217_11281"/>
<dbReference type="Proteomes" id="UP000243629">
    <property type="component" value="Unassembled WGS sequence"/>
</dbReference>
<dbReference type="EMBL" id="FOUI01000012">
    <property type="protein sequence ID" value="SFM70801.1"/>
    <property type="molecule type" value="Genomic_DNA"/>
</dbReference>
<evidence type="ECO:0000313" key="2">
    <source>
        <dbReference type="Proteomes" id="UP000243629"/>
    </source>
</evidence>
<proteinExistence type="predicted"/>
<dbReference type="GO" id="GO:0016301">
    <property type="term" value="F:kinase activity"/>
    <property type="evidence" value="ECO:0007669"/>
    <property type="project" value="UniProtKB-KW"/>
</dbReference>
<dbReference type="Gene3D" id="1.10.510.10">
    <property type="entry name" value="Transferase(Phosphotransferase) domain 1"/>
    <property type="match status" value="2"/>
</dbReference>
<dbReference type="AlphaFoldDB" id="A0A1I4T2B5"/>
<dbReference type="InterPro" id="IPR011009">
    <property type="entry name" value="Kinase-like_dom_sf"/>
</dbReference>
<reference evidence="2" key="1">
    <citation type="submission" date="2016-10" db="EMBL/GenBank/DDBJ databases">
        <authorList>
            <person name="Varghese N."/>
            <person name="Submissions S."/>
        </authorList>
    </citation>
    <scope>NUCLEOTIDE SEQUENCE [LARGE SCALE GENOMIC DNA]</scope>
    <source>
        <strain evidence="2">DSM 24213</strain>
    </source>
</reference>
<dbReference type="SUPFAM" id="SSF56112">
    <property type="entry name" value="Protein kinase-like (PK-like)"/>
    <property type="match status" value="2"/>
</dbReference>
<accession>A0A1I4T2B5</accession>
<sequence length="473" mass="53801">MTSAFSLRSQGRQPPLPLSLALPQGELHIEQWLRILPRKRLVGRGLLNGKPVLVKLFIAQAAARHWQRESDGLRALRDAGLPTPALHAEGQLSGDLYYLVTEFLQDARTLEQLWQQLPGRNPGQPQAMALLGAALRSLAALHRQGLVQHDLHLGNFLQQGEQLYLIDGDAISAVSPGQPLPAAQAEDNLALLFAQLQPHWDELSELLLIDYLQVNAERALNPDRLQQHIARARQHRLRDWLDKALRDCSAFAVERNWWRFCSVQRSQRDALAPLLQNPDSAFTSHPSLKDGGSSSVTRVEQGGHSLVVKRYNIKGLGHWLRRCLRPSRAWHSWLAAQRLQFLGIATPAPLAMIESRFGPLRRRAWLVTEYRQGQNLLELFGEDGQSLPTTEQQQALLQLMQQLTDAHISHGDFKATNLLWHNGQVWLIDLDAMQTHKTRTSWQPAWQTDRQRLIRNWPENTPLHTWLKTHLPQ</sequence>
<evidence type="ECO:0000313" key="1">
    <source>
        <dbReference type="EMBL" id="SFM70801.1"/>
    </source>
</evidence>
<protein>
    <submittedName>
        <fullName evidence="1">Lipopolysaccharide kinase (Kdo/WaaP) family protein</fullName>
    </submittedName>
</protein>
<dbReference type="Pfam" id="PF06293">
    <property type="entry name" value="Kdo"/>
    <property type="match status" value="2"/>
</dbReference>
<dbReference type="PANTHER" id="PTHR37171">
    <property type="entry name" value="SERINE/THREONINE-PROTEIN KINASE YRZF-RELATED"/>
    <property type="match status" value="1"/>
</dbReference>
<organism evidence="1 2">
    <name type="scientific">Halopseudomonas yangmingensis</name>
    <dbReference type="NCBI Taxonomy" id="1720063"/>
    <lineage>
        <taxon>Bacteria</taxon>
        <taxon>Pseudomonadati</taxon>
        <taxon>Pseudomonadota</taxon>
        <taxon>Gammaproteobacteria</taxon>
        <taxon>Pseudomonadales</taxon>
        <taxon>Pseudomonadaceae</taxon>
        <taxon>Halopseudomonas</taxon>
    </lineage>
</organism>
<keyword evidence="2" id="KW-1185">Reference proteome</keyword>